<reference evidence="2" key="1">
    <citation type="submission" date="2025-08" db="UniProtKB">
        <authorList>
            <consortium name="Ensembl"/>
        </authorList>
    </citation>
    <scope>IDENTIFICATION</scope>
</reference>
<dbReference type="Proteomes" id="UP000472275">
    <property type="component" value="Chromosome 2"/>
</dbReference>
<sequence length="132" mass="14263">HNPEPLLTLKSSTLFIPSTQRFGRWPREDPTSSTKGGRCPEAAKPQVTTSHYHSCRFSRLTPATSTLSLLGKKGSNLTPSQAETLRQPPALIEWGLTALGYLMEANASEHGPGDPLWVFMPVAGTALLPRAA</sequence>
<dbReference type="AlphaFoldDB" id="A0A663F8P2"/>
<protein>
    <submittedName>
        <fullName evidence="2">Uncharacterized protein</fullName>
    </submittedName>
</protein>
<evidence type="ECO:0000313" key="3">
    <source>
        <dbReference type="Proteomes" id="UP000472275"/>
    </source>
</evidence>
<evidence type="ECO:0000256" key="1">
    <source>
        <dbReference type="SAM" id="MobiDB-lite"/>
    </source>
</evidence>
<proteinExistence type="predicted"/>
<keyword evidence="3" id="KW-1185">Reference proteome</keyword>
<organism evidence="2 3">
    <name type="scientific">Aquila chrysaetos chrysaetos</name>
    <dbReference type="NCBI Taxonomy" id="223781"/>
    <lineage>
        <taxon>Eukaryota</taxon>
        <taxon>Metazoa</taxon>
        <taxon>Chordata</taxon>
        <taxon>Craniata</taxon>
        <taxon>Vertebrata</taxon>
        <taxon>Euteleostomi</taxon>
        <taxon>Archelosauria</taxon>
        <taxon>Archosauria</taxon>
        <taxon>Dinosauria</taxon>
        <taxon>Saurischia</taxon>
        <taxon>Theropoda</taxon>
        <taxon>Coelurosauria</taxon>
        <taxon>Aves</taxon>
        <taxon>Neognathae</taxon>
        <taxon>Neoaves</taxon>
        <taxon>Telluraves</taxon>
        <taxon>Accipitrimorphae</taxon>
        <taxon>Accipitriformes</taxon>
        <taxon>Accipitridae</taxon>
        <taxon>Accipitrinae</taxon>
        <taxon>Aquila</taxon>
    </lineage>
</organism>
<reference evidence="2" key="2">
    <citation type="submission" date="2025-09" db="UniProtKB">
        <authorList>
            <consortium name="Ensembl"/>
        </authorList>
    </citation>
    <scope>IDENTIFICATION</scope>
</reference>
<name>A0A663F8P2_AQUCH</name>
<feature type="region of interest" description="Disordered" evidence="1">
    <location>
        <begin position="22"/>
        <end position="50"/>
    </location>
</feature>
<evidence type="ECO:0000313" key="2">
    <source>
        <dbReference type="Ensembl" id="ENSACCP00020020847.1"/>
    </source>
</evidence>
<accession>A0A663F8P2</accession>
<dbReference type="Ensembl" id="ENSACCT00020021761.1">
    <property type="protein sequence ID" value="ENSACCP00020020847.1"/>
    <property type="gene ID" value="ENSACCG00020014361.1"/>
</dbReference>
<dbReference type="InParanoid" id="A0A663F8P2"/>